<protein>
    <recommendedName>
        <fullName evidence="3">Homing endonuclease LAGLIDADG domain-containing protein</fullName>
    </recommendedName>
</protein>
<organism evidence="1 2">
    <name type="scientific">Planococcus shenhongbingii</name>
    <dbReference type="NCBI Taxonomy" id="3058398"/>
    <lineage>
        <taxon>Bacteria</taxon>
        <taxon>Bacillati</taxon>
        <taxon>Bacillota</taxon>
        <taxon>Bacilli</taxon>
        <taxon>Bacillales</taxon>
        <taxon>Caryophanaceae</taxon>
        <taxon>Planococcus</taxon>
    </lineage>
</organism>
<reference evidence="1 2" key="1">
    <citation type="submission" date="2023-07" db="EMBL/GenBank/DDBJ databases">
        <title>Novel species in genus Planococcus.</title>
        <authorList>
            <person name="Ning S."/>
        </authorList>
    </citation>
    <scope>NUCLEOTIDE SEQUENCE [LARGE SCALE GENOMIC DNA]</scope>
    <source>
        <strain evidence="1 2">N017</strain>
    </source>
</reference>
<evidence type="ECO:0000313" key="1">
    <source>
        <dbReference type="EMBL" id="MDN7247105.1"/>
    </source>
</evidence>
<evidence type="ECO:0008006" key="3">
    <source>
        <dbReference type="Google" id="ProtNLM"/>
    </source>
</evidence>
<name>A0ABT8NGS4_9BACL</name>
<dbReference type="Proteomes" id="UP001172142">
    <property type="component" value="Unassembled WGS sequence"/>
</dbReference>
<dbReference type="EMBL" id="JAUJWU010000005">
    <property type="protein sequence ID" value="MDN7247105.1"/>
    <property type="molecule type" value="Genomic_DNA"/>
</dbReference>
<keyword evidence="2" id="KW-1185">Reference proteome</keyword>
<accession>A0ABT8NGS4</accession>
<evidence type="ECO:0000313" key="2">
    <source>
        <dbReference type="Proteomes" id="UP001172142"/>
    </source>
</evidence>
<sequence>MEKLAKAMKSRGFLISQESDSIYFNKGNADEELSLVKEMFNNIGANVVVEDRKIYVNEPLTEEQLQRIIWYPARNHEAGGGSEWRSWKYFSRRNHGAKVNTFVLETGVAHLVKTLSAAGFSTNSSCDGHGRRSPNITFSGRLQATWFDILFQEAKAELKLDYDWEFKKNGAMDPKWIANTRTGKWNLHTVLEDTGKIACYFFEHAEEISNTRKTIFGKCYKSTRKMVRSMTDEELYSWMRKEYKQYKIGKAQ</sequence>
<gene>
    <name evidence="1" type="ORF">QWY13_16620</name>
</gene>
<comment type="caution">
    <text evidence="1">The sequence shown here is derived from an EMBL/GenBank/DDBJ whole genome shotgun (WGS) entry which is preliminary data.</text>
</comment>
<dbReference type="RefSeq" id="WP_301857413.1">
    <property type="nucleotide sequence ID" value="NZ_JAUJWU010000005.1"/>
</dbReference>
<proteinExistence type="predicted"/>